<feature type="transmembrane region" description="Helical" evidence="1">
    <location>
        <begin position="20"/>
        <end position="46"/>
    </location>
</feature>
<reference evidence="2 3" key="1">
    <citation type="submission" date="2020-06" db="EMBL/GenBank/DDBJ databases">
        <title>Frischella cerana isolated from Apis cerana gut homogenate.</title>
        <authorList>
            <person name="Wolter L.A."/>
            <person name="Suenami S."/>
            <person name="Miyazaki R."/>
        </authorList>
    </citation>
    <scope>NUCLEOTIDE SEQUENCE [LARGE SCALE GENOMIC DNA]</scope>
    <source>
        <strain evidence="2 3">Ac13</strain>
    </source>
</reference>
<evidence type="ECO:0008006" key="4">
    <source>
        <dbReference type="Google" id="ProtNLM"/>
    </source>
</evidence>
<keyword evidence="3" id="KW-1185">Reference proteome</keyword>
<dbReference type="RefSeq" id="WP_187755946.1">
    <property type="nucleotide sequence ID" value="NZ_JABURY010000018.1"/>
</dbReference>
<comment type="caution">
    <text evidence="2">The sequence shown here is derived from an EMBL/GenBank/DDBJ whole genome shotgun (WGS) entry which is preliminary data.</text>
</comment>
<dbReference type="Proteomes" id="UP000651208">
    <property type="component" value="Unassembled WGS sequence"/>
</dbReference>
<accession>A0ABR7QZN1</accession>
<gene>
    <name evidence="2" type="ORF">FcAc13_09330</name>
</gene>
<keyword evidence="1" id="KW-1133">Transmembrane helix</keyword>
<protein>
    <recommendedName>
        <fullName evidence="4">Type VI secretion protein</fullName>
    </recommendedName>
</protein>
<organism evidence="2 3">
    <name type="scientific">Frischella japonica</name>
    <dbReference type="NCBI Taxonomy" id="2741544"/>
    <lineage>
        <taxon>Bacteria</taxon>
        <taxon>Pseudomonadati</taxon>
        <taxon>Pseudomonadota</taxon>
        <taxon>Gammaproteobacteria</taxon>
        <taxon>Orbales</taxon>
        <taxon>Orbaceae</taxon>
        <taxon>Frischella</taxon>
    </lineage>
</organism>
<proteinExistence type="predicted"/>
<evidence type="ECO:0000313" key="2">
    <source>
        <dbReference type="EMBL" id="MBC9131506.1"/>
    </source>
</evidence>
<name>A0ABR7QZN1_9GAMM</name>
<dbReference type="EMBL" id="JABURY010000018">
    <property type="protein sequence ID" value="MBC9131506.1"/>
    <property type="molecule type" value="Genomic_DNA"/>
</dbReference>
<sequence>MPVDLTQLPQIQPPLKKFSWRYWAILFLVFMVIGCLITIVVSFFYPQSNLSFVLYALVLPATIWLLVFLYGLYYRGYREAYIKEWNLYREKRRQQLIDYARRGLYVLHYSLTTEYGQKRNANSVVSCQNVITAKIPNGESHAIAHTSLPLPDNIKSSYFHERLEIIFKYWCVECKSLFALIPTDLNIHVRLFIDTATPVDNLEKLWRKTFGKMISSSSFRVEDNKNNSTFIEKWLDNSEHDDDLLLLINVHLFSSPKQNEAESAVLMLLVGEQAINRLTSLKEQDMLAKIYRSEQTDTLEQTIDNTLLWGQEDNQPYDGVWYSGVTTEQNIEIMNHFNYIEFEHGNIFNIDTSIGNTQNSAYFFATALAIEHALETNNKQLIIIGQPKITASVVTTIARK</sequence>
<keyword evidence="1" id="KW-0812">Transmembrane</keyword>
<evidence type="ECO:0000256" key="1">
    <source>
        <dbReference type="SAM" id="Phobius"/>
    </source>
</evidence>
<evidence type="ECO:0000313" key="3">
    <source>
        <dbReference type="Proteomes" id="UP000651208"/>
    </source>
</evidence>
<keyword evidence="1" id="KW-0472">Membrane</keyword>
<feature type="transmembrane region" description="Helical" evidence="1">
    <location>
        <begin position="52"/>
        <end position="73"/>
    </location>
</feature>